<keyword evidence="1" id="KW-1133">Transmembrane helix</keyword>
<evidence type="ECO:0000256" key="1">
    <source>
        <dbReference type="SAM" id="Phobius"/>
    </source>
</evidence>
<feature type="transmembrane region" description="Helical" evidence="1">
    <location>
        <begin position="21"/>
        <end position="47"/>
    </location>
</feature>
<keyword evidence="1" id="KW-0812">Transmembrane</keyword>
<feature type="transmembrane region" description="Helical" evidence="1">
    <location>
        <begin position="93"/>
        <end position="113"/>
    </location>
</feature>
<organism evidence="2">
    <name type="scientific">Rhipicephalus microplus</name>
    <name type="common">Cattle tick</name>
    <name type="synonym">Boophilus microplus</name>
    <dbReference type="NCBI Taxonomy" id="6941"/>
    <lineage>
        <taxon>Eukaryota</taxon>
        <taxon>Metazoa</taxon>
        <taxon>Ecdysozoa</taxon>
        <taxon>Arthropoda</taxon>
        <taxon>Chelicerata</taxon>
        <taxon>Arachnida</taxon>
        <taxon>Acari</taxon>
        <taxon>Parasitiformes</taxon>
        <taxon>Ixodida</taxon>
        <taxon>Ixodoidea</taxon>
        <taxon>Ixodidae</taxon>
        <taxon>Rhipicephalinae</taxon>
        <taxon>Rhipicephalus</taxon>
        <taxon>Boophilus</taxon>
    </lineage>
</organism>
<reference evidence="2" key="1">
    <citation type="submission" date="2020-03" db="EMBL/GenBank/DDBJ databases">
        <title>A transcriptome and proteome of the tick Rhipicephalus microplus shaped by the genetic composition of its hosts and developmental stage.</title>
        <authorList>
            <person name="Garcia G.R."/>
            <person name="Ribeiro J.M.C."/>
            <person name="Maruyama S.R."/>
            <person name="Gardinasse L.G."/>
            <person name="Nelson K."/>
            <person name="Ferreira B.R."/>
            <person name="Andrade T.G."/>
            <person name="Santos I.K.F.M."/>
        </authorList>
    </citation>
    <scope>NUCLEOTIDE SEQUENCE</scope>
    <source>
        <strain evidence="2">NSGR</strain>
        <tissue evidence="2">Salivary glands</tissue>
    </source>
</reference>
<sequence length="170" mass="19174">MANSAKGSLTRDKQIASEHVLFLRFLKYIASQWSFTGLLVLFLALLVSSSSQCVLVDCGIQVFFDKKRHSSCVLHLFPSCFIPSCVPWLPKRVVVSLCAYCTTFIFSVQRVCVCMGALKITFSSFYFSFCSHLCACVCICPSLFSFFFSSYISGLFSFKVRKKFNSFILV</sequence>
<dbReference type="EMBL" id="GIKN01007477">
    <property type="protein sequence ID" value="NIE49750.1"/>
    <property type="molecule type" value="Transcribed_RNA"/>
</dbReference>
<name>A0A6G5AHT9_RHIMP</name>
<accession>A0A6G5AHT9</accession>
<proteinExistence type="predicted"/>
<evidence type="ECO:0000313" key="2">
    <source>
        <dbReference type="EMBL" id="NIE49750.1"/>
    </source>
</evidence>
<dbReference type="AlphaFoldDB" id="A0A6G5AHT9"/>
<keyword evidence="1" id="KW-0472">Membrane</keyword>
<feature type="transmembrane region" description="Helical" evidence="1">
    <location>
        <begin position="125"/>
        <end position="148"/>
    </location>
</feature>
<protein>
    <submittedName>
        <fullName evidence="2">Uncharacterized protein</fullName>
    </submittedName>
</protein>